<dbReference type="PANTHER" id="PTHR12510:SF4">
    <property type="entry name" value="GAMMA-GLUTAMYLAMINECYCLOTRANSFERASE"/>
    <property type="match status" value="1"/>
</dbReference>
<dbReference type="Proteomes" id="UP000539642">
    <property type="component" value="Unassembled WGS sequence"/>
</dbReference>
<dbReference type="GO" id="GO:0005829">
    <property type="term" value="C:cytosol"/>
    <property type="evidence" value="ECO:0007669"/>
    <property type="project" value="TreeGrafter"/>
</dbReference>
<dbReference type="Pfam" id="PF06094">
    <property type="entry name" value="GGACT"/>
    <property type="match status" value="1"/>
</dbReference>
<evidence type="ECO:0000313" key="5">
    <source>
        <dbReference type="EMBL" id="MBB5349447.1"/>
    </source>
</evidence>
<dbReference type="InterPro" id="IPR009288">
    <property type="entry name" value="AIG2-like_dom"/>
</dbReference>
<dbReference type="GO" id="GO:0061929">
    <property type="term" value="F:gamma-glutamylaminecyclotransferase activity"/>
    <property type="evidence" value="ECO:0007669"/>
    <property type="project" value="InterPro"/>
</dbReference>
<proteinExistence type="inferred from homology"/>
<comment type="caution">
    <text evidence="5">The sequence shown here is derived from an EMBL/GenBank/DDBJ whole genome shotgun (WGS) entry which is preliminary data.</text>
</comment>
<name>A0A840UTC7_9BACT</name>
<dbReference type="Gene3D" id="3.10.490.10">
    <property type="entry name" value="Gamma-glutamyl cyclotransferase-like"/>
    <property type="match status" value="1"/>
</dbReference>
<dbReference type="AlphaFoldDB" id="A0A840UTC7"/>
<gene>
    <name evidence="5" type="ORF">HNQ81_003201</name>
</gene>
<feature type="domain" description="Gamma-glutamylcyclotransferase AIG2-like" evidence="4">
    <location>
        <begin position="5"/>
        <end position="119"/>
    </location>
</feature>
<evidence type="ECO:0000313" key="6">
    <source>
        <dbReference type="Proteomes" id="UP000539642"/>
    </source>
</evidence>
<protein>
    <recommendedName>
        <fullName evidence="3">Gamma-glutamylcyclotransferase family protein</fullName>
    </recommendedName>
</protein>
<keyword evidence="5" id="KW-0808">Transferase</keyword>
<dbReference type="PANTHER" id="PTHR12510">
    <property type="entry name" value="TROPONIN C-AKIN-1 PROTEIN"/>
    <property type="match status" value="1"/>
</dbReference>
<dbReference type="SUPFAM" id="SSF110857">
    <property type="entry name" value="Gamma-glutamyl cyclotransferase-like"/>
    <property type="match status" value="1"/>
</dbReference>
<keyword evidence="6" id="KW-1185">Reference proteome</keyword>
<dbReference type="InterPro" id="IPR036568">
    <property type="entry name" value="GGCT-like_sf"/>
</dbReference>
<dbReference type="InterPro" id="IPR013024">
    <property type="entry name" value="GGCT-like"/>
</dbReference>
<dbReference type="EMBL" id="JACHEO010000026">
    <property type="protein sequence ID" value="MBB5349447.1"/>
    <property type="molecule type" value="Genomic_DNA"/>
</dbReference>
<evidence type="ECO:0000256" key="3">
    <source>
        <dbReference type="RuleBase" id="RU367036"/>
    </source>
</evidence>
<comment type="similarity">
    <text evidence="1 3">Belongs to the gamma-glutamylcyclotransferase family.</text>
</comment>
<dbReference type="InterPro" id="IPR039126">
    <property type="entry name" value="GGACT"/>
</dbReference>
<evidence type="ECO:0000259" key="4">
    <source>
        <dbReference type="Pfam" id="PF06094"/>
    </source>
</evidence>
<sequence>MHYLVFVYGTLKKGFSNHRLLTGAEFVGAAQTLEKFAMYYSTGTPIVLKEEAVSPIFGELYRVDEKILAALDSLEGHPDWYRREQVDISVDDGGQGKRLETAWLYFSLDKRGMLVPSGKFLSEVEPQW</sequence>
<dbReference type="CDD" id="cd06661">
    <property type="entry name" value="GGCT_like"/>
    <property type="match status" value="1"/>
</dbReference>
<reference evidence="5 6" key="1">
    <citation type="submission" date="2020-08" db="EMBL/GenBank/DDBJ databases">
        <title>Genomic Encyclopedia of Type Strains, Phase IV (KMG-IV): sequencing the most valuable type-strain genomes for metagenomic binning, comparative biology and taxonomic classification.</title>
        <authorList>
            <person name="Goeker M."/>
        </authorList>
    </citation>
    <scope>NUCLEOTIDE SEQUENCE [LARGE SCALE GENOMIC DNA]</scope>
    <source>
        <strain evidence="5 6">DSM 28570</strain>
    </source>
</reference>
<evidence type="ECO:0000256" key="2">
    <source>
        <dbReference type="PIRSR" id="PIRSR639126-1"/>
    </source>
</evidence>
<dbReference type="GO" id="GO:0016740">
    <property type="term" value="F:transferase activity"/>
    <property type="evidence" value="ECO:0007669"/>
    <property type="project" value="UniProtKB-KW"/>
</dbReference>
<dbReference type="RefSeq" id="WP_183352241.1">
    <property type="nucleotide sequence ID" value="NZ_JACHEO010000026.1"/>
</dbReference>
<evidence type="ECO:0000256" key="1">
    <source>
        <dbReference type="ARBA" id="ARBA00008861"/>
    </source>
</evidence>
<feature type="active site" description="Proton acceptor" evidence="2">
    <location>
        <position position="75"/>
    </location>
</feature>
<organism evidence="5 6">
    <name type="scientific">Desulfoprunum benzoelyticum</name>
    <dbReference type="NCBI Taxonomy" id="1506996"/>
    <lineage>
        <taxon>Bacteria</taxon>
        <taxon>Pseudomonadati</taxon>
        <taxon>Thermodesulfobacteriota</taxon>
        <taxon>Desulfobulbia</taxon>
        <taxon>Desulfobulbales</taxon>
        <taxon>Desulfobulbaceae</taxon>
        <taxon>Desulfoprunum</taxon>
    </lineage>
</organism>
<accession>A0A840UTC7</accession>